<evidence type="ECO:0000313" key="8">
    <source>
        <dbReference type="Proteomes" id="UP000265520"/>
    </source>
</evidence>
<dbReference type="EMBL" id="LXQA010038426">
    <property type="protein sequence ID" value="MCH98740.1"/>
    <property type="molecule type" value="Genomic_DNA"/>
</dbReference>
<evidence type="ECO:0000313" key="7">
    <source>
        <dbReference type="EMBL" id="MCH98740.1"/>
    </source>
</evidence>
<dbReference type="PANTHER" id="PTHR31791">
    <property type="entry name" value="FRIGIDA-LIKE PROTEIN 3-RELATED"/>
    <property type="match status" value="1"/>
</dbReference>
<dbReference type="Pfam" id="PF07899">
    <property type="entry name" value="Frigida"/>
    <property type="match status" value="1"/>
</dbReference>
<feature type="region of interest" description="Disordered" evidence="6">
    <location>
        <begin position="1"/>
        <end position="22"/>
    </location>
</feature>
<evidence type="ECO:0000256" key="4">
    <source>
        <dbReference type="ARBA" id="ARBA00023089"/>
    </source>
</evidence>
<comment type="caution">
    <text evidence="7">The sequence shown here is derived from an EMBL/GenBank/DDBJ whole genome shotgun (WGS) entry which is preliminary data.</text>
</comment>
<dbReference type="GO" id="GO:0009908">
    <property type="term" value="P:flower development"/>
    <property type="evidence" value="ECO:0007669"/>
    <property type="project" value="UniProtKB-KW"/>
</dbReference>
<dbReference type="AlphaFoldDB" id="A0A392NG00"/>
<feature type="non-terminal residue" evidence="7">
    <location>
        <position position="1"/>
    </location>
</feature>
<keyword evidence="2 5" id="KW-0217">Developmental protein</keyword>
<protein>
    <recommendedName>
        <fullName evidence="5">FRIGIDA-like protein</fullName>
    </recommendedName>
</protein>
<evidence type="ECO:0000256" key="5">
    <source>
        <dbReference type="RuleBase" id="RU364012"/>
    </source>
</evidence>
<name>A0A392NG00_9FABA</name>
<dbReference type="Proteomes" id="UP000265520">
    <property type="component" value="Unassembled WGS sequence"/>
</dbReference>
<dbReference type="PANTHER" id="PTHR31791:SF37">
    <property type="entry name" value="A_TM021B04.7 PROTEIN"/>
    <property type="match status" value="1"/>
</dbReference>
<keyword evidence="3 5" id="KW-0221">Differentiation</keyword>
<keyword evidence="8" id="KW-1185">Reference proteome</keyword>
<organism evidence="7 8">
    <name type="scientific">Trifolium medium</name>
    <dbReference type="NCBI Taxonomy" id="97028"/>
    <lineage>
        <taxon>Eukaryota</taxon>
        <taxon>Viridiplantae</taxon>
        <taxon>Streptophyta</taxon>
        <taxon>Embryophyta</taxon>
        <taxon>Tracheophyta</taxon>
        <taxon>Spermatophyta</taxon>
        <taxon>Magnoliopsida</taxon>
        <taxon>eudicotyledons</taxon>
        <taxon>Gunneridae</taxon>
        <taxon>Pentapetalae</taxon>
        <taxon>rosids</taxon>
        <taxon>fabids</taxon>
        <taxon>Fabales</taxon>
        <taxon>Fabaceae</taxon>
        <taxon>Papilionoideae</taxon>
        <taxon>50 kb inversion clade</taxon>
        <taxon>NPAAA clade</taxon>
        <taxon>Hologalegina</taxon>
        <taxon>IRL clade</taxon>
        <taxon>Trifolieae</taxon>
        <taxon>Trifolium</taxon>
    </lineage>
</organism>
<evidence type="ECO:0000256" key="3">
    <source>
        <dbReference type="ARBA" id="ARBA00022782"/>
    </source>
</evidence>
<dbReference type="InterPro" id="IPR012474">
    <property type="entry name" value="Frigida"/>
</dbReference>
<sequence>KGNQFEGQVRDLESMQNNFDGKPKELELRDNQYETLIKSFEEEIESVALTLYVSDDQLSPTIDGRSFQLFPVEEFDELESDGNDVLVNLLASSSDPLKDVLDIIQYPLIPQCKGDNVVIIDECHIVLLEKLMRISPHVKPHVREEAMKLALNLKAYIGENTENSVPVLGFLLLLSIYGLVNSFNEDEVLKLFGFVAQHKIAVELFGTMGLAHKISGYIFLDCAEKL</sequence>
<comment type="similarity">
    <text evidence="1 5">Belongs to the Frigida family.</text>
</comment>
<evidence type="ECO:0000256" key="1">
    <source>
        <dbReference type="ARBA" id="ARBA00008956"/>
    </source>
</evidence>
<evidence type="ECO:0000256" key="6">
    <source>
        <dbReference type="SAM" id="MobiDB-lite"/>
    </source>
</evidence>
<keyword evidence="4 5" id="KW-0287">Flowering</keyword>
<accession>A0A392NG00</accession>
<evidence type="ECO:0000256" key="2">
    <source>
        <dbReference type="ARBA" id="ARBA00022473"/>
    </source>
</evidence>
<proteinExistence type="inferred from homology"/>
<reference evidence="7 8" key="1">
    <citation type="journal article" date="2018" name="Front. Plant Sci.">
        <title>Red Clover (Trifolium pratense) and Zigzag Clover (T. medium) - A Picture of Genomic Similarities and Differences.</title>
        <authorList>
            <person name="Dluhosova J."/>
            <person name="Istvanek J."/>
            <person name="Nedelnik J."/>
            <person name="Repkova J."/>
        </authorList>
    </citation>
    <scope>NUCLEOTIDE SEQUENCE [LARGE SCALE GENOMIC DNA]</scope>
    <source>
        <strain evidence="8">cv. 10/8</strain>
        <tissue evidence="7">Leaf</tissue>
    </source>
</reference>
<dbReference type="GO" id="GO:0030154">
    <property type="term" value="P:cell differentiation"/>
    <property type="evidence" value="ECO:0007669"/>
    <property type="project" value="UniProtKB-KW"/>
</dbReference>